<proteinExistence type="predicted"/>
<sequence length="33" mass="3978">MCGRVINQFIVQVLLFSNFPRLKFVQTIYFLKN</sequence>
<reference evidence="1" key="1">
    <citation type="journal article" date="2021" name="Proc. Natl. Acad. Sci. U.S.A.">
        <title>A Catalog of Tens of Thousands of Viruses from Human Metagenomes Reveals Hidden Associations with Chronic Diseases.</title>
        <authorList>
            <person name="Tisza M.J."/>
            <person name="Buck C.B."/>
        </authorList>
    </citation>
    <scope>NUCLEOTIDE SEQUENCE</scope>
    <source>
        <strain evidence="1">CtOZu12</strain>
    </source>
</reference>
<dbReference type="EMBL" id="BK029940">
    <property type="protein sequence ID" value="DAD55957.1"/>
    <property type="molecule type" value="Genomic_DNA"/>
</dbReference>
<name>A0A8D9PEY3_9VIRU</name>
<organism evidence="1">
    <name type="scientific">Bacteriophage sp</name>
    <dbReference type="NCBI Taxonomy" id="38018"/>
    <lineage>
        <taxon>Viruses</taxon>
    </lineage>
</organism>
<protein>
    <submittedName>
        <fullName evidence="1">Uncharacterized protein</fullName>
    </submittedName>
</protein>
<evidence type="ECO:0000313" key="1">
    <source>
        <dbReference type="EMBL" id="DAD55957.1"/>
    </source>
</evidence>
<accession>A0A8D9PEY3</accession>